<dbReference type="OrthoDB" id="9763310at2"/>
<dbReference type="Proteomes" id="UP000315971">
    <property type="component" value="Unassembled WGS sequence"/>
</dbReference>
<dbReference type="SMART" id="SM00956">
    <property type="entry name" value="RQC"/>
    <property type="match status" value="1"/>
</dbReference>
<evidence type="ECO:0000259" key="19">
    <source>
        <dbReference type="PROSITE" id="PS51194"/>
    </source>
</evidence>
<evidence type="ECO:0000259" key="18">
    <source>
        <dbReference type="PROSITE" id="PS51192"/>
    </source>
</evidence>
<dbReference type="Pfam" id="PF00271">
    <property type="entry name" value="Helicase_C"/>
    <property type="match status" value="1"/>
</dbReference>
<evidence type="ECO:0000256" key="3">
    <source>
        <dbReference type="ARBA" id="ARBA00005446"/>
    </source>
</evidence>
<evidence type="ECO:0000256" key="16">
    <source>
        <dbReference type="NCBIfam" id="TIGR01389"/>
    </source>
</evidence>
<dbReference type="Gene3D" id="1.10.10.10">
    <property type="entry name" value="Winged helix-like DNA-binding domain superfamily/Winged helix DNA-binding domain"/>
    <property type="match status" value="1"/>
</dbReference>
<dbReference type="CDD" id="cd17920">
    <property type="entry name" value="DEXHc_RecQ"/>
    <property type="match status" value="1"/>
</dbReference>
<dbReference type="RefSeq" id="WP_142601882.1">
    <property type="nucleotide sequence ID" value="NZ_FXSZ01000002.1"/>
</dbReference>
<dbReference type="InterPro" id="IPR036388">
    <property type="entry name" value="WH-like_DNA-bd_sf"/>
</dbReference>
<dbReference type="Pfam" id="PF16124">
    <property type="entry name" value="RecQ_Zn_bind"/>
    <property type="match status" value="1"/>
</dbReference>
<feature type="domain" description="Helicase ATP-binding" evidence="18">
    <location>
        <begin position="28"/>
        <end position="200"/>
    </location>
</feature>
<keyword evidence="4" id="KW-0479">Metal-binding</keyword>
<dbReference type="Gene3D" id="1.10.150.80">
    <property type="entry name" value="HRDC domain"/>
    <property type="match status" value="1"/>
</dbReference>
<dbReference type="GO" id="GO:0006310">
    <property type="term" value="P:DNA recombination"/>
    <property type="evidence" value="ECO:0007669"/>
    <property type="project" value="UniProtKB-UniRule"/>
</dbReference>
<dbReference type="InterPro" id="IPR001650">
    <property type="entry name" value="Helicase_C-like"/>
</dbReference>
<evidence type="ECO:0000256" key="4">
    <source>
        <dbReference type="ARBA" id="ARBA00022723"/>
    </source>
</evidence>
<sequence length="729" mass="82159">MEVKKSLFDNLQSFFGFDKFKGEQEAIITSILSGDDTFVIMPTGGGKSMCYQLPALMSEGTAIVISPLIALMKNQVDQLRAFGSTDSIAHFLNSSLNKTETAQVKKDALEGLTKLLYVAPESLAKQENIDFLKAVGVSFVAVDEAHCISEWGHDFRPEYRKIRNVISQLGENVPIIALTATATPKVQHDIQKNLQMSKAVTYKSSFNRPNLYYEIRPKKDSLKEIIKFIKAKNGKTGIIYCLSRKKVEEVAETLNVNGIKALPYHAGLDANTRATTQDRFLKEDVDVIVATIAFGMGIDKPDVRFVIHYDMPKSMEGYYQETGRAGRDGGEGTCIAFYDEKDIEKLAKFMKDKPVSEREIGTQILKEVIDYAESSVCRRKQILHYFGESFNESSCNSMCDNCRHPQEKFEAEKDLLSVLQLVKKLDENFDDEHIVNILSGTQDAEMVTFEHNKLPEFGSGKERGEIVWKSVLRQAVLNNFLVKDIDSYGILKLSKFGKSYLESPYSIKFVLNRDFDSIVASDNDDIKAGGGALDDVLLGMFKDLRKKIAKQKNIPPFVIFQDPSLEEMASQYPISIDELKQISGVGHGKAIRFGAPFIEMIKKYVEENDIDRPQDMVVKSTVNKSSLKVSIIQNIDRQIPLNDIASSKGLDMPLLIHEIESIVSSGTKLNINYYIDDILDEDRQDEIFDYFRASEEDSVELALAELGEEDYTREEIQLMRIKFISELGN</sequence>
<dbReference type="InterPro" id="IPR006293">
    <property type="entry name" value="DNA_helicase_ATP-dep_RecQ_bac"/>
</dbReference>
<evidence type="ECO:0000259" key="17">
    <source>
        <dbReference type="PROSITE" id="PS50967"/>
    </source>
</evidence>
<dbReference type="PROSITE" id="PS50967">
    <property type="entry name" value="HRDC"/>
    <property type="match status" value="1"/>
</dbReference>
<evidence type="ECO:0000313" key="21">
    <source>
        <dbReference type="Proteomes" id="UP000315971"/>
    </source>
</evidence>
<dbReference type="GO" id="GO:0016787">
    <property type="term" value="F:hydrolase activity"/>
    <property type="evidence" value="ECO:0007669"/>
    <property type="project" value="UniProtKB-KW"/>
</dbReference>
<dbReference type="NCBIfam" id="TIGR00614">
    <property type="entry name" value="recQ_fam"/>
    <property type="match status" value="1"/>
</dbReference>
<keyword evidence="14" id="KW-0413">Isomerase</keyword>
<evidence type="ECO:0000256" key="6">
    <source>
        <dbReference type="ARBA" id="ARBA00022763"/>
    </source>
</evidence>
<dbReference type="GO" id="GO:0005737">
    <property type="term" value="C:cytoplasm"/>
    <property type="evidence" value="ECO:0007669"/>
    <property type="project" value="TreeGrafter"/>
</dbReference>
<dbReference type="GO" id="GO:0043590">
    <property type="term" value="C:bacterial nucleoid"/>
    <property type="evidence" value="ECO:0007669"/>
    <property type="project" value="TreeGrafter"/>
</dbReference>
<dbReference type="Pfam" id="PF00570">
    <property type="entry name" value="HRDC"/>
    <property type="match status" value="1"/>
</dbReference>
<dbReference type="GO" id="GO:0009378">
    <property type="term" value="F:four-way junction helicase activity"/>
    <property type="evidence" value="ECO:0007669"/>
    <property type="project" value="TreeGrafter"/>
</dbReference>
<dbReference type="GO" id="GO:0005524">
    <property type="term" value="F:ATP binding"/>
    <property type="evidence" value="ECO:0007669"/>
    <property type="project" value="UniProtKB-KW"/>
</dbReference>
<name>A0A521BLN7_9SPHI</name>
<dbReference type="PANTHER" id="PTHR13710:SF105">
    <property type="entry name" value="ATP-DEPENDENT DNA HELICASE Q1"/>
    <property type="match status" value="1"/>
</dbReference>
<keyword evidence="21" id="KW-1185">Reference proteome</keyword>
<dbReference type="CDD" id="cd18794">
    <property type="entry name" value="SF2_C_RecQ"/>
    <property type="match status" value="1"/>
</dbReference>
<dbReference type="SUPFAM" id="SSF46785">
    <property type="entry name" value="Winged helix' DNA-binding domain"/>
    <property type="match status" value="1"/>
</dbReference>
<keyword evidence="6" id="KW-0227">DNA damage</keyword>
<dbReference type="Pfam" id="PF00270">
    <property type="entry name" value="DEAD"/>
    <property type="match status" value="1"/>
</dbReference>
<evidence type="ECO:0000256" key="11">
    <source>
        <dbReference type="ARBA" id="ARBA00023125"/>
    </source>
</evidence>
<keyword evidence="7" id="KW-0378">Hydrolase</keyword>
<dbReference type="PROSITE" id="PS51194">
    <property type="entry name" value="HELICASE_CTER"/>
    <property type="match status" value="1"/>
</dbReference>
<dbReference type="Gene3D" id="3.40.50.300">
    <property type="entry name" value="P-loop containing nucleotide triphosphate hydrolases"/>
    <property type="match status" value="2"/>
</dbReference>
<evidence type="ECO:0000256" key="8">
    <source>
        <dbReference type="ARBA" id="ARBA00022806"/>
    </source>
</evidence>
<comment type="similarity">
    <text evidence="3">Belongs to the helicase family. RecQ subfamily.</text>
</comment>
<dbReference type="InterPro" id="IPR004589">
    <property type="entry name" value="DNA_helicase_ATP-dep_RecQ"/>
</dbReference>
<dbReference type="InterPro" id="IPR044876">
    <property type="entry name" value="HRDC_dom_sf"/>
</dbReference>
<dbReference type="SMART" id="SM00490">
    <property type="entry name" value="HELICc"/>
    <property type="match status" value="1"/>
</dbReference>
<keyword evidence="10" id="KW-0067">ATP-binding</keyword>
<organism evidence="20 21">
    <name type="scientific">Solitalea koreensis</name>
    <dbReference type="NCBI Taxonomy" id="543615"/>
    <lineage>
        <taxon>Bacteria</taxon>
        <taxon>Pseudomonadati</taxon>
        <taxon>Bacteroidota</taxon>
        <taxon>Sphingobacteriia</taxon>
        <taxon>Sphingobacteriales</taxon>
        <taxon>Sphingobacteriaceae</taxon>
        <taxon>Solitalea</taxon>
    </lineage>
</organism>
<dbReference type="InterPro" id="IPR011545">
    <property type="entry name" value="DEAD/DEAH_box_helicase_dom"/>
</dbReference>
<dbReference type="InterPro" id="IPR036390">
    <property type="entry name" value="WH_DNA-bd_sf"/>
</dbReference>
<evidence type="ECO:0000256" key="13">
    <source>
        <dbReference type="ARBA" id="ARBA00023204"/>
    </source>
</evidence>
<feature type="domain" description="Helicase C-terminal" evidence="19">
    <location>
        <begin position="221"/>
        <end position="366"/>
    </location>
</feature>
<comment type="catalytic activity">
    <reaction evidence="15">
        <text>Couples ATP hydrolysis with the unwinding of duplex DNA by translocating in the 3'-5' direction.</text>
        <dbReference type="EC" id="5.6.2.4"/>
    </reaction>
</comment>
<dbReference type="InterPro" id="IPR002121">
    <property type="entry name" value="HRDC_dom"/>
</dbReference>
<keyword evidence="5" id="KW-0547">Nucleotide-binding</keyword>
<reference evidence="20 21" key="1">
    <citation type="submission" date="2017-05" db="EMBL/GenBank/DDBJ databases">
        <authorList>
            <person name="Varghese N."/>
            <person name="Submissions S."/>
        </authorList>
    </citation>
    <scope>NUCLEOTIDE SEQUENCE [LARGE SCALE GENOMIC DNA]</scope>
    <source>
        <strain evidence="20 21">DSM 21342</strain>
    </source>
</reference>
<dbReference type="GO" id="GO:0003677">
    <property type="term" value="F:DNA binding"/>
    <property type="evidence" value="ECO:0007669"/>
    <property type="project" value="UniProtKB-KW"/>
</dbReference>
<dbReference type="SUPFAM" id="SSF52540">
    <property type="entry name" value="P-loop containing nucleoside triphosphate hydrolases"/>
    <property type="match status" value="1"/>
</dbReference>
<dbReference type="Pfam" id="PF09382">
    <property type="entry name" value="RQC"/>
    <property type="match status" value="1"/>
</dbReference>
<keyword evidence="8 20" id="KW-0347">Helicase</keyword>
<feature type="domain" description="HRDC" evidence="17">
    <location>
        <begin position="531"/>
        <end position="611"/>
    </location>
</feature>
<dbReference type="EMBL" id="FXSZ01000002">
    <property type="protein sequence ID" value="SMO48026.1"/>
    <property type="molecule type" value="Genomic_DNA"/>
</dbReference>
<evidence type="ECO:0000313" key="20">
    <source>
        <dbReference type="EMBL" id="SMO48026.1"/>
    </source>
</evidence>
<evidence type="ECO:0000256" key="5">
    <source>
        <dbReference type="ARBA" id="ARBA00022741"/>
    </source>
</evidence>
<evidence type="ECO:0000256" key="2">
    <source>
        <dbReference type="ARBA" id="ARBA00001947"/>
    </source>
</evidence>
<accession>A0A521BLN7</accession>
<dbReference type="InterPro" id="IPR027417">
    <property type="entry name" value="P-loop_NTPase"/>
</dbReference>
<dbReference type="GO" id="GO:0009432">
    <property type="term" value="P:SOS response"/>
    <property type="evidence" value="ECO:0007669"/>
    <property type="project" value="UniProtKB-UniRule"/>
</dbReference>
<dbReference type="GO" id="GO:0030894">
    <property type="term" value="C:replisome"/>
    <property type="evidence" value="ECO:0007669"/>
    <property type="project" value="TreeGrafter"/>
</dbReference>
<keyword evidence="9" id="KW-0862">Zinc</keyword>
<dbReference type="Pfam" id="PF21220">
    <property type="entry name" value="RecQ-1-like_HTH"/>
    <property type="match status" value="1"/>
</dbReference>
<evidence type="ECO:0000256" key="1">
    <source>
        <dbReference type="ARBA" id="ARBA00001946"/>
    </source>
</evidence>
<evidence type="ECO:0000256" key="10">
    <source>
        <dbReference type="ARBA" id="ARBA00022840"/>
    </source>
</evidence>
<dbReference type="GO" id="GO:0006260">
    <property type="term" value="P:DNA replication"/>
    <property type="evidence" value="ECO:0007669"/>
    <property type="project" value="InterPro"/>
</dbReference>
<dbReference type="GO" id="GO:0043138">
    <property type="term" value="F:3'-5' DNA helicase activity"/>
    <property type="evidence" value="ECO:0007669"/>
    <property type="project" value="UniProtKB-EC"/>
</dbReference>
<gene>
    <name evidence="20" type="ORF">SAMN06265350_102311</name>
</gene>
<keyword evidence="13" id="KW-0234">DNA repair</keyword>
<dbReference type="PROSITE" id="PS51192">
    <property type="entry name" value="HELICASE_ATP_BIND_1"/>
    <property type="match status" value="1"/>
</dbReference>
<keyword evidence="12" id="KW-0233">DNA recombination</keyword>
<dbReference type="NCBIfam" id="TIGR01389">
    <property type="entry name" value="recQ"/>
    <property type="match status" value="1"/>
</dbReference>
<dbReference type="InterPro" id="IPR032284">
    <property type="entry name" value="RecQ_Zn-bd"/>
</dbReference>
<dbReference type="InterPro" id="IPR048671">
    <property type="entry name" value="RecQ-1-like_HTH"/>
</dbReference>
<dbReference type="GO" id="GO:0006281">
    <property type="term" value="P:DNA repair"/>
    <property type="evidence" value="ECO:0007669"/>
    <property type="project" value="UniProtKB-KW"/>
</dbReference>
<evidence type="ECO:0000256" key="7">
    <source>
        <dbReference type="ARBA" id="ARBA00022801"/>
    </source>
</evidence>
<evidence type="ECO:0000256" key="15">
    <source>
        <dbReference type="ARBA" id="ARBA00034617"/>
    </source>
</evidence>
<dbReference type="Gene3D" id="1.10.10.1390">
    <property type="entry name" value="ATP-dependent DNA helicase RecQ"/>
    <property type="match status" value="1"/>
</dbReference>
<proteinExistence type="inferred from homology"/>
<evidence type="ECO:0000256" key="9">
    <source>
        <dbReference type="ARBA" id="ARBA00022833"/>
    </source>
</evidence>
<dbReference type="FunFam" id="3.40.50.300:FF:001051">
    <property type="entry name" value="ATP-dependent DNA helicase RecQ"/>
    <property type="match status" value="1"/>
</dbReference>
<comment type="cofactor">
    <cofactor evidence="1">
        <name>Mg(2+)</name>
        <dbReference type="ChEBI" id="CHEBI:18420"/>
    </cofactor>
</comment>
<dbReference type="SMART" id="SM00487">
    <property type="entry name" value="DEXDc"/>
    <property type="match status" value="1"/>
</dbReference>
<dbReference type="InterPro" id="IPR018982">
    <property type="entry name" value="RQC_domain"/>
</dbReference>
<dbReference type="EC" id="5.6.2.4" evidence="16"/>
<dbReference type="FunFam" id="3.40.50.300:FF:000340">
    <property type="entry name" value="Bloom syndrome, RecQ helicase"/>
    <property type="match status" value="1"/>
</dbReference>
<dbReference type="SMART" id="SM00341">
    <property type="entry name" value="HRDC"/>
    <property type="match status" value="1"/>
</dbReference>
<keyword evidence="11" id="KW-0238">DNA-binding</keyword>
<dbReference type="GO" id="GO:0046872">
    <property type="term" value="F:metal ion binding"/>
    <property type="evidence" value="ECO:0007669"/>
    <property type="project" value="UniProtKB-KW"/>
</dbReference>
<dbReference type="InterPro" id="IPR014001">
    <property type="entry name" value="Helicase_ATP-bd"/>
</dbReference>
<dbReference type="AlphaFoldDB" id="A0A521BLN7"/>
<protein>
    <recommendedName>
        <fullName evidence="16">DNA helicase RecQ</fullName>
        <ecNumber evidence="16">5.6.2.4</ecNumber>
    </recommendedName>
</protein>
<comment type="cofactor">
    <cofactor evidence="2">
        <name>Zn(2+)</name>
        <dbReference type="ChEBI" id="CHEBI:29105"/>
    </cofactor>
</comment>
<dbReference type="PANTHER" id="PTHR13710">
    <property type="entry name" value="DNA HELICASE RECQ FAMILY MEMBER"/>
    <property type="match status" value="1"/>
</dbReference>
<evidence type="ECO:0000256" key="12">
    <source>
        <dbReference type="ARBA" id="ARBA00023172"/>
    </source>
</evidence>
<dbReference type="InterPro" id="IPR010997">
    <property type="entry name" value="HRDC-like_sf"/>
</dbReference>
<evidence type="ECO:0000256" key="14">
    <source>
        <dbReference type="ARBA" id="ARBA00023235"/>
    </source>
</evidence>
<dbReference type="SUPFAM" id="SSF47819">
    <property type="entry name" value="HRDC-like"/>
    <property type="match status" value="1"/>
</dbReference>